<evidence type="ECO:0000256" key="9">
    <source>
        <dbReference type="SAM" id="Phobius"/>
    </source>
</evidence>
<keyword evidence="9" id="KW-0812">Transmembrane</keyword>
<dbReference type="FunFam" id="1.10.287.130:FF:000001">
    <property type="entry name" value="Two-component sensor histidine kinase"/>
    <property type="match status" value="1"/>
</dbReference>
<name>A0A2H5XET4_9BACT</name>
<dbReference type="InterPro" id="IPR003594">
    <property type="entry name" value="HATPase_dom"/>
</dbReference>
<evidence type="ECO:0000313" key="13">
    <source>
        <dbReference type="Proteomes" id="UP000236173"/>
    </source>
</evidence>
<dbReference type="PROSITE" id="PS50109">
    <property type="entry name" value="HIS_KIN"/>
    <property type="match status" value="1"/>
</dbReference>
<evidence type="ECO:0000256" key="7">
    <source>
        <dbReference type="ARBA" id="ARBA00023136"/>
    </source>
</evidence>
<dbReference type="PANTHER" id="PTHR45453">
    <property type="entry name" value="PHOSPHATE REGULON SENSOR PROTEIN PHOR"/>
    <property type="match status" value="1"/>
</dbReference>
<dbReference type="InterPro" id="IPR013656">
    <property type="entry name" value="PAS_4"/>
</dbReference>
<organism evidence="12 13">
    <name type="scientific">Candidatus Fervidibacter japonicus</name>
    <dbReference type="NCBI Taxonomy" id="2035412"/>
    <lineage>
        <taxon>Bacteria</taxon>
        <taxon>Candidatus Fervidibacterota</taxon>
        <taxon>Candidatus Fervidibacter</taxon>
    </lineage>
</organism>
<reference evidence="13" key="1">
    <citation type="submission" date="2017-09" db="EMBL/GenBank/DDBJ databases">
        <title>Metaegenomics of thermophilic ammonia-oxidizing enrichment culture.</title>
        <authorList>
            <person name="Kato S."/>
            <person name="Suzuki K."/>
        </authorList>
    </citation>
    <scope>NUCLEOTIDE SEQUENCE [LARGE SCALE GENOMIC DNA]</scope>
</reference>
<dbReference type="PANTHER" id="PTHR45453:SF1">
    <property type="entry name" value="PHOSPHATE REGULON SENSOR PROTEIN PHOR"/>
    <property type="match status" value="1"/>
</dbReference>
<dbReference type="GO" id="GO:0016036">
    <property type="term" value="P:cellular response to phosphate starvation"/>
    <property type="evidence" value="ECO:0007669"/>
    <property type="project" value="TreeGrafter"/>
</dbReference>
<dbReference type="GO" id="GO:0000155">
    <property type="term" value="F:phosphorelay sensor kinase activity"/>
    <property type="evidence" value="ECO:0007669"/>
    <property type="project" value="InterPro"/>
</dbReference>
<dbReference type="SMART" id="SM00387">
    <property type="entry name" value="HATPase_c"/>
    <property type="match status" value="1"/>
</dbReference>
<dbReference type="AlphaFoldDB" id="A0A2H5XET4"/>
<dbReference type="InterPro" id="IPR004358">
    <property type="entry name" value="Sig_transdc_His_kin-like_C"/>
</dbReference>
<dbReference type="SUPFAM" id="SSF55785">
    <property type="entry name" value="PYP-like sensor domain (PAS domain)"/>
    <property type="match status" value="1"/>
</dbReference>
<dbReference type="InterPro" id="IPR036097">
    <property type="entry name" value="HisK_dim/P_sf"/>
</dbReference>
<evidence type="ECO:0000256" key="8">
    <source>
        <dbReference type="SAM" id="Coils"/>
    </source>
</evidence>
<evidence type="ECO:0000256" key="1">
    <source>
        <dbReference type="ARBA" id="ARBA00000085"/>
    </source>
</evidence>
<dbReference type="Proteomes" id="UP000236173">
    <property type="component" value="Unassembled WGS sequence"/>
</dbReference>
<dbReference type="EC" id="2.7.13.3" evidence="2"/>
<gene>
    <name evidence="12" type="primary">resE_3</name>
    <name evidence="12" type="ORF">HRbin17_02230</name>
</gene>
<dbReference type="GO" id="GO:0004721">
    <property type="term" value="F:phosphoprotein phosphatase activity"/>
    <property type="evidence" value="ECO:0007669"/>
    <property type="project" value="TreeGrafter"/>
</dbReference>
<dbReference type="InterPro" id="IPR000014">
    <property type="entry name" value="PAS"/>
</dbReference>
<dbReference type="InterPro" id="IPR050351">
    <property type="entry name" value="BphY/WalK/GraS-like"/>
</dbReference>
<dbReference type="EMBL" id="BEHT01000034">
    <property type="protein sequence ID" value="GBC99699.1"/>
    <property type="molecule type" value="Genomic_DNA"/>
</dbReference>
<dbReference type="Gene3D" id="3.30.565.10">
    <property type="entry name" value="Histidine kinase-like ATPase, C-terminal domain"/>
    <property type="match status" value="1"/>
</dbReference>
<dbReference type="InterPro" id="IPR003661">
    <property type="entry name" value="HisK_dim/P_dom"/>
</dbReference>
<comment type="catalytic activity">
    <reaction evidence="1">
        <text>ATP + protein L-histidine = ADP + protein N-phospho-L-histidine.</text>
        <dbReference type="EC" id="2.7.13.3"/>
    </reaction>
</comment>
<dbReference type="CDD" id="cd16922">
    <property type="entry name" value="HATPase_EvgS-ArcB-TorS-like"/>
    <property type="match status" value="1"/>
</dbReference>
<feature type="domain" description="Histidine kinase" evidence="10">
    <location>
        <begin position="250"/>
        <end position="469"/>
    </location>
</feature>
<protein>
    <recommendedName>
        <fullName evidence="2">histidine kinase</fullName>
        <ecNumber evidence="2">2.7.13.3</ecNumber>
    </recommendedName>
</protein>
<dbReference type="Pfam" id="PF08448">
    <property type="entry name" value="PAS_4"/>
    <property type="match status" value="1"/>
</dbReference>
<keyword evidence="3" id="KW-0597">Phosphoprotein</keyword>
<dbReference type="Pfam" id="PF00512">
    <property type="entry name" value="HisKA"/>
    <property type="match status" value="1"/>
</dbReference>
<keyword evidence="5 12" id="KW-0418">Kinase</keyword>
<dbReference type="Gene3D" id="1.10.287.130">
    <property type="match status" value="1"/>
</dbReference>
<evidence type="ECO:0000256" key="6">
    <source>
        <dbReference type="ARBA" id="ARBA00023012"/>
    </source>
</evidence>
<dbReference type="PROSITE" id="PS50112">
    <property type="entry name" value="PAS"/>
    <property type="match status" value="1"/>
</dbReference>
<dbReference type="InterPro" id="IPR005467">
    <property type="entry name" value="His_kinase_dom"/>
</dbReference>
<dbReference type="CDD" id="cd00082">
    <property type="entry name" value="HisKA"/>
    <property type="match status" value="1"/>
</dbReference>
<dbReference type="SUPFAM" id="SSF55874">
    <property type="entry name" value="ATPase domain of HSP90 chaperone/DNA topoisomerase II/histidine kinase"/>
    <property type="match status" value="1"/>
</dbReference>
<keyword evidence="9" id="KW-1133">Transmembrane helix</keyword>
<dbReference type="SMART" id="SM00388">
    <property type="entry name" value="HisKA"/>
    <property type="match status" value="1"/>
</dbReference>
<dbReference type="GO" id="GO:0005886">
    <property type="term" value="C:plasma membrane"/>
    <property type="evidence" value="ECO:0007669"/>
    <property type="project" value="TreeGrafter"/>
</dbReference>
<dbReference type="SUPFAM" id="SSF47384">
    <property type="entry name" value="Homodimeric domain of signal transducing histidine kinase"/>
    <property type="match status" value="1"/>
</dbReference>
<feature type="transmembrane region" description="Helical" evidence="9">
    <location>
        <begin position="58"/>
        <end position="77"/>
    </location>
</feature>
<dbReference type="SMART" id="SM00091">
    <property type="entry name" value="PAS"/>
    <property type="match status" value="1"/>
</dbReference>
<dbReference type="PRINTS" id="PR00344">
    <property type="entry name" value="BCTRLSENSOR"/>
</dbReference>
<keyword evidence="6" id="KW-0902">Two-component regulatory system</keyword>
<feature type="transmembrane region" description="Helical" evidence="9">
    <location>
        <begin position="30"/>
        <end position="51"/>
    </location>
</feature>
<keyword evidence="7 9" id="KW-0472">Membrane</keyword>
<accession>A0A2H5XET4</accession>
<evidence type="ECO:0000256" key="4">
    <source>
        <dbReference type="ARBA" id="ARBA00022679"/>
    </source>
</evidence>
<dbReference type="Pfam" id="PF02518">
    <property type="entry name" value="HATPase_c"/>
    <property type="match status" value="1"/>
</dbReference>
<evidence type="ECO:0000256" key="3">
    <source>
        <dbReference type="ARBA" id="ARBA00022553"/>
    </source>
</evidence>
<evidence type="ECO:0000256" key="5">
    <source>
        <dbReference type="ARBA" id="ARBA00022777"/>
    </source>
</evidence>
<dbReference type="InterPro" id="IPR035965">
    <property type="entry name" value="PAS-like_dom_sf"/>
</dbReference>
<evidence type="ECO:0000259" key="11">
    <source>
        <dbReference type="PROSITE" id="PS50112"/>
    </source>
</evidence>
<evidence type="ECO:0000256" key="2">
    <source>
        <dbReference type="ARBA" id="ARBA00012438"/>
    </source>
</evidence>
<evidence type="ECO:0000259" key="10">
    <source>
        <dbReference type="PROSITE" id="PS50109"/>
    </source>
</evidence>
<comment type="caution">
    <text evidence="12">The sequence shown here is derived from an EMBL/GenBank/DDBJ whole genome shotgun (WGS) entry which is preliminary data.</text>
</comment>
<dbReference type="Gene3D" id="3.30.450.20">
    <property type="entry name" value="PAS domain"/>
    <property type="match status" value="1"/>
</dbReference>
<keyword evidence="4 12" id="KW-0808">Transferase</keyword>
<dbReference type="FunFam" id="3.30.565.10:FF:000049">
    <property type="entry name" value="Two-component sensor histidine kinase"/>
    <property type="match status" value="1"/>
</dbReference>
<evidence type="ECO:0000313" key="12">
    <source>
        <dbReference type="EMBL" id="GBC99699.1"/>
    </source>
</evidence>
<keyword evidence="8" id="KW-0175">Coiled coil</keyword>
<feature type="domain" description="PAS" evidence="11">
    <location>
        <begin position="129"/>
        <end position="164"/>
    </location>
</feature>
<dbReference type="NCBIfam" id="TIGR00229">
    <property type="entry name" value="sensory_box"/>
    <property type="match status" value="1"/>
</dbReference>
<sequence>MKPLVTIGNRANAPATVKPAMHGDFKQRSLVLWLIATLIGVSVGVMTAAWLDISLTKATGLAVAATLSASAAFAFFARSFVESLQQLKVALQKGEEPNALLLQELGALGEALAAAWQRWSTTVTQLREEQALLQAMLKRMAEAVVVADEHGNILLINPAAEQLFHSKAPTQRRVAELRLPFELLELMQRALHTNTPQMGEVQMLRPDERFLDAYAAPLSVGGKTIGVLLVARDLTELKRLEQVRKDFVANVSHELRTPIATLRSLTEALLMGGKDDPEVRDNFLNAIAEETERMERLLDNLLALAQIESGKRAWLHQTVAVAEIVAQVVERFRPTASQKGLRMFTEVDAGLTVTTDPDALVQILSNLMDNAVKYTLQGEITVTAERIETVDGAWVVISVRDTGVGIPPEHLPRIFERFYRVDKARSRQRGGFGLGLSIAKHLAENLGGTITVQSQVGKGSTFAVWLPAG</sequence>
<dbReference type="InterPro" id="IPR036890">
    <property type="entry name" value="HATPase_C_sf"/>
</dbReference>
<proteinExistence type="predicted"/>
<feature type="coiled-coil region" evidence="8">
    <location>
        <begin position="280"/>
        <end position="307"/>
    </location>
</feature>
<dbReference type="CDD" id="cd00130">
    <property type="entry name" value="PAS"/>
    <property type="match status" value="1"/>
</dbReference>